<dbReference type="InterPro" id="IPR019752">
    <property type="entry name" value="Pyrv/ketoisovalerate_OxRed_cat"/>
</dbReference>
<name>A0A1F2WQ85_9ACTN</name>
<dbReference type="Gene3D" id="3.40.920.10">
    <property type="entry name" value="Pyruvate-ferredoxin oxidoreductase, PFOR, domain III"/>
    <property type="match status" value="1"/>
</dbReference>
<dbReference type="InterPro" id="IPR051626">
    <property type="entry name" value="Oxidoreductase_gamma_subunit"/>
</dbReference>
<proteinExistence type="predicted"/>
<dbReference type="EMBL" id="MELK01000019">
    <property type="protein sequence ID" value="OFW58966.1"/>
    <property type="molecule type" value="Genomic_DNA"/>
</dbReference>
<sequence>MVEIRFHSLGGQGAVTLINMLAQAGDLVGRKVQAFPFFGAERRGAPVMCFLRMDDKEIALRSQIYKPDFLVIMSPSLIDAAIEEGTKEGTTVLINMAEEEARSRTADLPFAVYSVDATPIALDLGMEVEGLPVVNIAFLGAVSYMTELVPLEAVTEVLREKMPPSRVEASMEAARRGFTSVVEIRKSKAASRKERKSAVS</sequence>
<keyword evidence="1" id="KW-0560">Oxidoreductase</keyword>
<dbReference type="GO" id="GO:0016625">
    <property type="term" value="F:oxidoreductase activity, acting on the aldehyde or oxo group of donors, iron-sulfur protein as acceptor"/>
    <property type="evidence" value="ECO:0007669"/>
    <property type="project" value="InterPro"/>
</dbReference>
<dbReference type="PANTHER" id="PTHR43366">
    <property type="entry name" value="PYRUVATE SYNTHASE SUBUNIT PORC"/>
    <property type="match status" value="1"/>
</dbReference>
<dbReference type="Proteomes" id="UP000177876">
    <property type="component" value="Unassembled WGS sequence"/>
</dbReference>
<evidence type="ECO:0000313" key="3">
    <source>
        <dbReference type="EMBL" id="OFW58966.1"/>
    </source>
</evidence>
<dbReference type="STRING" id="1797197.A2Y75_00310"/>
<evidence type="ECO:0000313" key="4">
    <source>
        <dbReference type="Proteomes" id="UP000177876"/>
    </source>
</evidence>
<organism evidence="3 4">
    <name type="scientific">Candidatus Solincola sediminis</name>
    <dbReference type="NCBI Taxonomy" id="1797199"/>
    <lineage>
        <taxon>Bacteria</taxon>
        <taxon>Bacillati</taxon>
        <taxon>Actinomycetota</taxon>
        <taxon>Candidatus Geothermincolia</taxon>
        <taxon>Candidatus Geothermincolales</taxon>
        <taxon>Candidatus Geothermincolaceae</taxon>
        <taxon>Candidatus Solincola</taxon>
    </lineage>
</organism>
<dbReference type="NCBIfam" id="TIGR02175">
    <property type="entry name" value="PorC_KorC"/>
    <property type="match status" value="1"/>
</dbReference>
<dbReference type="PANTHER" id="PTHR43366:SF1">
    <property type="entry name" value="PYRUVATE SYNTHASE SUBUNIT PORC"/>
    <property type="match status" value="1"/>
</dbReference>
<dbReference type="InterPro" id="IPR002869">
    <property type="entry name" value="Pyrv_flavodox_OxRed_cen"/>
</dbReference>
<comment type="caution">
    <text evidence="3">The sequence shown here is derived from an EMBL/GenBank/DDBJ whole genome shotgun (WGS) entry which is preliminary data.</text>
</comment>
<protein>
    <recommendedName>
        <fullName evidence="2">Pyruvate/ketoisovalerate oxidoreductase catalytic domain-containing protein</fullName>
    </recommendedName>
</protein>
<dbReference type="SUPFAM" id="SSF53323">
    <property type="entry name" value="Pyruvate-ferredoxin oxidoreductase, PFOR, domain III"/>
    <property type="match status" value="1"/>
</dbReference>
<dbReference type="Pfam" id="PF01558">
    <property type="entry name" value="POR"/>
    <property type="match status" value="1"/>
</dbReference>
<feature type="domain" description="Pyruvate/ketoisovalerate oxidoreductase catalytic" evidence="2">
    <location>
        <begin position="10"/>
        <end position="178"/>
    </location>
</feature>
<evidence type="ECO:0000259" key="2">
    <source>
        <dbReference type="Pfam" id="PF01558"/>
    </source>
</evidence>
<evidence type="ECO:0000256" key="1">
    <source>
        <dbReference type="ARBA" id="ARBA00023002"/>
    </source>
</evidence>
<dbReference type="AlphaFoldDB" id="A0A1F2WQ85"/>
<accession>A0A1F2WQ85</accession>
<gene>
    <name evidence="3" type="ORF">A2Y75_00310</name>
</gene>
<reference evidence="3 4" key="1">
    <citation type="journal article" date="2016" name="Nat. Commun.">
        <title>Thousands of microbial genomes shed light on interconnected biogeochemical processes in an aquifer system.</title>
        <authorList>
            <person name="Anantharaman K."/>
            <person name="Brown C.T."/>
            <person name="Hug L.A."/>
            <person name="Sharon I."/>
            <person name="Castelle C.J."/>
            <person name="Probst A.J."/>
            <person name="Thomas B.C."/>
            <person name="Singh A."/>
            <person name="Wilkins M.J."/>
            <person name="Karaoz U."/>
            <person name="Brodie E.L."/>
            <person name="Williams K.H."/>
            <person name="Hubbard S.S."/>
            <person name="Banfield J.F."/>
        </authorList>
    </citation>
    <scope>NUCLEOTIDE SEQUENCE [LARGE SCALE GENOMIC DNA]</scope>
</reference>
<dbReference type="InterPro" id="IPR011894">
    <property type="entry name" value="PorC_KorC"/>
</dbReference>